<gene>
    <name evidence="2" type="ORF">K7432_012488</name>
</gene>
<evidence type="ECO:0000313" key="2">
    <source>
        <dbReference type="EMBL" id="KAK9762094.1"/>
    </source>
</evidence>
<evidence type="ECO:0000313" key="3">
    <source>
        <dbReference type="Proteomes" id="UP001479436"/>
    </source>
</evidence>
<keyword evidence="1" id="KW-0732">Signal</keyword>
<protein>
    <recommendedName>
        <fullName evidence="4">Secreted protein</fullName>
    </recommendedName>
</protein>
<name>A0ABR2WKR2_9FUNG</name>
<organism evidence="2 3">
    <name type="scientific">Basidiobolus ranarum</name>
    <dbReference type="NCBI Taxonomy" id="34480"/>
    <lineage>
        <taxon>Eukaryota</taxon>
        <taxon>Fungi</taxon>
        <taxon>Fungi incertae sedis</taxon>
        <taxon>Zoopagomycota</taxon>
        <taxon>Entomophthoromycotina</taxon>
        <taxon>Basidiobolomycetes</taxon>
        <taxon>Basidiobolales</taxon>
        <taxon>Basidiobolaceae</taxon>
        <taxon>Basidiobolus</taxon>
    </lineage>
</organism>
<feature type="signal peptide" evidence="1">
    <location>
        <begin position="1"/>
        <end position="19"/>
    </location>
</feature>
<feature type="chain" id="PRO_5047443923" description="Secreted protein" evidence="1">
    <location>
        <begin position="20"/>
        <end position="234"/>
    </location>
</feature>
<comment type="caution">
    <text evidence="2">The sequence shown here is derived from an EMBL/GenBank/DDBJ whole genome shotgun (WGS) entry which is preliminary data.</text>
</comment>
<evidence type="ECO:0000256" key="1">
    <source>
        <dbReference type="SAM" id="SignalP"/>
    </source>
</evidence>
<evidence type="ECO:0008006" key="4">
    <source>
        <dbReference type="Google" id="ProtNLM"/>
    </source>
</evidence>
<proteinExistence type="predicted"/>
<dbReference type="Proteomes" id="UP001479436">
    <property type="component" value="Unassembled WGS sequence"/>
</dbReference>
<dbReference type="EMBL" id="JASJQH010001093">
    <property type="protein sequence ID" value="KAK9762094.1"/>
    <property type="molecule type" value="Genomic_DNA"/>
</dbReference>
<accession>A0ABR2WKR2</accession>
<sequence>MHIFKVLGLLAVISSGVNSMPVDINSIPAPTAGNVGVSLSLVGSNEITAVDVIMVVPSQPTTNAGSFLAWAGIQSTEGSNILRSVFSYSSSCSTAAATTPGTPVVYPEYTDGNMNCQGTTSLAVSTTQEIYVQFRKSNNVWNLFVTNMATSETATMSVDLQNVPQQIASLGLRIPDGMSSSGDMTFKNWVIQSSLPDPNLCQNLVFSHNTICSASQVYEGNLQCALTNCVVKLT</sequence>
<reference evidence="2 3" key="1">
    <citation type="submission" date="2023-04" db="EMBL/GenBank/DDBJ databases">
        <title>Genome of Basidiobolus ranarum AG-B5.</title>
        <authorList>
            <person name="Stajich J.E."/>
            <person name="Carter-House D."/>
            <person name="Gryganskyi A."/>
        </authorList>
    </citation>
    <scope>NUCLEOTIDE SEQUENCE [LARGE SCALE GENOMIC DNA]</scope>
    <source>
        <strain evidence="2 3">AG-B5</strain>
    </source>
</reference>
<keyword evidence="3" id="KW-1185">Reference proteome</keyword>